<evidence type="ECO:0000313" key="3">
    <source>
        <dbReference type="Proteomes" id="UP000023464"/>
    </source>
</evidence>
<dbReference type="Proteomes" id="UP000023464">
    <property type="component" value="Unassembled WGS sequence"/>
</dbReference>
<dbReference type="GO" id="GO:0008757">
    <property type="term" value="F:S-adenosylmethionine-dependent methyltransferase activity"/>
    <property type="evidence" value="ECO:0007669"/>
    <property type="project" value="InterPro"/>
</dbReference>
<proteinExistence type="predicted"/>
<dbReference type="InterPro" id="IPR029063">
    <property type="entry name" value="SAM-dependent_MTases_sf"/>
</dbReference>
<organism evidence="2 3">
    <name type="scientific">Photorhabdus aegyptia</name>
    <dbReference type="NCBI Taxonomy" id="2805098"/>
    <lineage>
        <taxon>Bacteria</taxon>
        <taxon>Pseudomonadati</taxon>
        <taxon>Pseudomonadota</taxon>
        <taxon>Gammaproteobacteria</taxon>
        <taxon>Enterobacterales</taxon>
        <taxon>Morganellaceae</taxon>
        <taxon>Photorhabdus</taxon>
    </lineage>
</organism>
<reference evidence="2 3" key="1">
    <citation type="submission" date="2014-03" db="EMBL/GenBank/DDBJ databases">
        <title>Draft Genome of Photorhabdus luminescens BA1, an Egyptian Isolate.</title>
        <authorList>
            <person name="Ghazal S."/>
            <person name="Hurst S.G.IV."/>
            <person name="Morris K."/>
            <person name="Thomas K."/>
            <person name="Tisa L.S."/>
        </authorList>
    </citation>
    <scope>NUCLEOTIDE SEQUENCE [LARGE SCALE GENOMIC DNA]</scope>
    <source>
        <strain evidence="2 3">BA1</strain>
    </source>
</reference>
<evidence type="ECO:0000313" key="2">
    <source>
        <dbReference type="EMBL" id="EYU15366.1"/>
    </source>
</evidence>
<keyword evidence="3" id="KW-1185">Reference proteome</keyword>
<gene>
    <name evidence="2" type="ORF">BA1DRAFT_02132</name>
</gene>
<name>A0A022PI97_9GAMM</name>
<dbReference type="Gene3D" id="3.40.50.150">
    <property type="entry name" value="Vaccinia Virus protein VP39"/>
    <property type="match status" value="1"/>
</dbReference>
<dbReference type="EMBL" id="JFGV01000027">
    <property type="protein sequence ID" value="EYU15366.1"/>
    <property type="molecule type" value="Genomic_DNA"/>
</dbReference>
<evidence type="ECO:0000259" key="1">
    <source>
        <dbReference type="Pfam" id="PF08241"/>
    </source>
</evidence>
<protein>
    <recommendedName>
        <fullName evidence="1">Methyltransferase type 11 domain-containing protein</fullName>
    </recommendedName>
</protein>
<accession>A0A022PI97</accession>
<dbReference type="AlphaFoldDB" id="A0A022PI97"/>
<dbReference type="InterPro" id="IPR013216">
    <property type="entry name" value="Methyltransf_11"/>
</dbReference>
<dbReference type="PATRIC" id="fig|1393736.3.peg.2172"/>
<sequence length="239" mass="27755">MIYIGYAMKAKNSKEFLHDVIEWDIYNWSYSLKYWQDHSRLDLKSANILELGSRNGGLSLWAALNGANVLCTDLDGPTPKALEKHERYHIEKSIQYDKLNASDIKYKNHFDIVMFKSVLGAVGYNFNKIAQKEAINQIFHSLKEGGELWFAENLVASPLHKFLRKNYVNWGNTWGYITAREMTDYLSAFSNVDYTTLGFLATFGRNEFQRRFLGMLDNKVINKVVPKHWHYIIIGVARK</sequence>
<dbReference type="SUPFAM" id="SSF53335">
    <property type="entry name" value="S-adenosyl-L-methionine-dependent methyltransferases"/>
    <property type="match status" value="1"/>
</dbReference>
<dbReference type="Pfam" id="PF08241">
    <property type="entry name" value="Methyltransf_11"/>
    <property type="match status" value="1"/>
</dbReference>
<comment type="caution">
    <text evidence="2">The sequence shown here is derived from an EMBL/GenBank/DDBJ whole genome shotgun (WGS) entry which is preliminary data.</text>
</comment>
<dbReference type="CDD" id="cd02440">
    <property type="entry name" value="AdoMet_MTases"/>
    <property type="match status" value="1"/>
</dbReference>
<feature type="domain" description="Methyltransferase type 11" evidence="1">
    <location>
        <begin position="49"/>
        <end position="150"/>
    </location>
</feature>